<sequence length="161" mass="16922">MSAFGDLKLSSILSTTALTTSATVGVDKTYTPIGYVVPGVARWEDQSGGIAVGFPSFTMSTRPPTKGSRVYKVTAKLSLPTLEAVSGTNVSGFTPASQKAYDCQAIVDFLLPERSTSTERTALLSQLASLLFSTITASDASPSDATATPLRTAVINFDRPY</sequence>
<gene>
    <name evidence="4" type="ORF">H2Bulk352728_000002</name>
</gene>
<evidence type="ECO:0000313" key="4">
    <source>
        <dbReference type="EMBL" id="QDH88304.1"/>
    </source>
</evidence>
<evidence type="ECO:0000256" key="2">
    <source>
        <dbReference type="ARBA" id="ARBA00022561"/>
    </source>
</evidence>
<proteinExistence type="predicted"/>
<comment type="subcellular location">
    <subcellularLocation>
        <location evidence="1">Virion</location>
    </subcellularLocation>
</comment>
<reference evidence="4" key="1">
    <citation type="submission" date="2019-05" db="EMBL/GenBank/DDBJ databases">
        <title>Metatranscriptomic reconstruction reveals RNA viruses with the potential to shape carbon cycling in soil.</title>
        <authorList>
            <person name="Starr E.P."/>
            <person name="Nuccio E."/>
            <person name="Pett-Ridge J."/>
            <person name="Banfield J.F."/>
            <person name="Firestone M.K."/>
        </authorList>
    </citation>
    <scope>NUCLEOTIDE SEQUENCE</scope>
    <source>
        <strain evidence="4">H2_Bulk_35_scaffold_2728</strain>
    </source>
</reference>
<evidence type="ECO:0000256" key="3">
    <source>
        <dbReference type="ARBA" id="ARBA00022844"/>
    </source>
</evidence>
<protein>
    <submittedName>
        <fullName evidence="4">Uncharacterized protein</fullName>
    </submittedName>
</protein>
<dbReference type="InterPro" id="IPR015954">
    <property type="entry name" value="Phage_RNA-type_capsid"/>
</dbReference>
<dbReference type="EMBL" id="MN034003">
    <property type="protein sequence ID" value="QDH88304.1"/>
    <property type="molecule type" value="Genomic_RNA"/>
</dbReference>
<name>A0A514D3W5_9VIRU</name>
<dbReference type="SUPFAM" id="SSF55405">
    <property type="entry name" value="RNA bacteriophage capsid protein"/>
    <property type="match status" value="1"/>
</dbReference>
<dbReference type="Gene3D" id="3.30.380.10">
    <property type="entry name" value="MS2 Viral Coat Protein"/>
    <property type="match status" value="1"/>
</dbReference>
<accession>A0A514D3W5</accession>
<organism evidence="4">
    <name type="scientific">Leviviridae sp</name>
    <dbReference type="NCBI Taxonomy" id="2027243"/>
    <lineage>
        <taxon>Viruses</taxon>
        <taxon>Riboviria</taxon>
        <taxon>Orthornavirae</taxon>
        <taxon>Lenarviricota</taxon>
        <taxon>Leviviricetes</taxon>
        <taxon>Norzivirales</taxon>
        <taxon>Fiersviridae</taxon>
    </lineage>
</organism>
<evidence type="ECO:0000256" key="1">
    <source>
        <dbReference type="ARBA" id="ARBA00004328"/>
    </source>
</evidence>
<keyword evidence="3" id="KW-0946">Virion</keyword>
<dbReference type="GO" id="GO:0019028">
    <property type="term" value="C:viral capsid"/>
    <property type="evidence" value="ECO:0007669"/>
    <property type="project" value="UniProtKB-KW"/>
</dbReference>
<keyword evidence="2" id="KW-0167">Capsid protein</keyword>